<comment type="caution">
    <text evidence="1">The sequence shown here is derived from an EMBL/GenBank/DDBJ whole genome shotgun (WGS) entry which is preliminary data.</text>
</comment>
<proteinExistence type="predicted"/>
<organism evidence="1">
    <name type="scientific">marine sediment metagenome</name>
    <dbReference type="NCBI Taxonomy" id="412755"/>
    <lineage>
        <taxon>unclassified sequences</taxon>
        <taxon>metagenomes</taxon>
        <taxon>ecological metagenomes</taxon>
    </lineage>
</organism>
<evidence type="ECO:0000313" key="1">
    <source>
        <dbReference type="EMBL" id="GAH61846.1"/>
    </source>
</evidence>
<dbReference type="EMBL" id="BARU01034060">
    <property type="protein sequence ID" value="GAH61846.1"/>
    <property type="molecule type" value="Genomic_DNA"/>
</dbReference>
<protein>
    <submittedName>
        <fullName evidence="1">Uncharacterized protein</fullName>
    </submittedName>
</protein>
<sequence length="43" mass="4912">MVNPPEHHKNIHTVNNPPIQKRLQNMQYANTPKNIVALPSQVV</sequence>
<name>X1GV91_9ZZZZ</name>
<gene>
    <name evidence="1" type="ORF">S03H2_53508</name>
</gene>
<accession>X1GV91</accession>
<dbReference type="AlphaFoldDB" id="X1GV91"/>
<reference evidence="1" key="1">
    <citation type="journal article" date="2014" name="Front. Microbiol.">
        <title>High frequency of phylogenetically diverse reductive dehalogenase-homologous genes in deep subseafloor sedimentary metagenomes.</title>
        <authorList>
            <person name="Kawai M."/>
            <person name="Futagami T."/>
            <person name="Toyoda A."/>
            <person name="Takaki Y."/>
            <person name="Nishi S."/>
            <person name="Hori S."/>
            <person name="Arai W."/>
            <person name="Tsubouchi T."/>
            <person name="Morono Y."/>
            <person name="Uchiyama I."/>
            <person name="Ito T."/>
            <person name="Fujiyama A."/>
            <person name="Inagaki F."/>
            <person name="Takami H."/>
        </authorList>
    </citation>
    <scope>NUCLEOTIDE SEQUENCE</scope>
    <source>
        <strain evidence="1">Expedition CK06-06</strain>
    </source>
</reference>